<keyword evidence="3" id="KW-1185">Reference proteome</keyword>
<evidence type="ECO:0000313" key="3">
    <source>
        <dbReference type="Proteomes" id="UP000077202"/>
    </source>
</evidence>
<name>A0A176W1N1_MARPO</name>
<feature type="compositionally biased region" description="Gly residues" evidence="1">
    <location>
        <begin position="105"/>
        <end position="119"/>
    </location>
</feature>
<comment type="caution">
    <text evidence="2">The sequence shown here is derived from an EMBL/GenBank/DDBJ whole genome shotgun (WGS) entry which is preliminary data.</text>
</comment>
<dbReference type="EMBL" id="LVLJ01002020">
    <property type="protein sequence ID" value="OAE26970.1"/>
    <property type="molecule type" value="Genomic_DNA"/>
</dbReference>
<accession>A0A176W1N1</accession>
<evidence type="ECO:0000256" key="1">
    <source>
        <dbReference type="SAM" id="MobiDB-lite"/>
    </source>
</evidence>
<dbReference type="Proteomes" id="UP000077202">
    <property type="component" value="Unassembled WGS sequence"/>
</dbReference>
<organism evidence="2 3">
    <name type="scientific">Marchantia polymorpha subsp. ruderalis</name>
    <dbReference type="NCBI Taxonomy" id="1480154"/>
    <lineage>
        <taxon>Eukaryota</taxon>
        <taxon>Viridiplantae</taxon>
        <taxon>Streptophyta</taxon>
        <taxon>Embryophyta</taxon>
        <taxon>Marchantiophyta</taxon>
        <taxon>Marchantiopsida</taxon>
        <taxon>Marchantiidae</taxon>
        <taxon>Marchantiales</taxon>
        <taxon>Marchantiaceae</taxon>
        <taxon>Marchantia</taxon>
    </lineage>
</organism>
<reference evidence="2" key="1">
    <citation type="submission" date="2016-03" db="EMBL/GenBank/DDBJ databases">
        <title>Mechanisms controlling the formation of the plant cell surface in tip-growing cells are functionally conserved among land plants.</title>
        <authorList>
            <person name="Honkanen S."/>
            <person name="Jones V.A."/>
            <person name="Morieri G."/>
            <person name="Champion C."/>
            <person name="Hetherington A.J."/>
            <person name="Kelly S."/>
            <person name="Saint-Marcoux D."/>
            <person name="Proust H."/>
            <person name="Prescott H."/>
            <person name="Dolan L."/>
        </authorList>
    </citation>
    <scope>NUCLEOTIDE SEQUENCE [LARGE SCALE GENOMIC DNA]</scope>
    <source>
        <tissue evidence="2">Whole gametophyte</tissue>
    </source>
</reference>
<dbReference type="AlphaFoldDB" id="A0A176W1N1"/>
<gene>
    <name evidence="2" type="ORF">AXG93_1027s1110</name>
</gene>
<evidence type="ECO:0000313" key="2">
    <source>
        <dbReference type="EMBL" id="OAE26970.1"/>
    </source>
</evidence>
<proteinExistence type="predicted"/>
<protein>
    <submittedName>
        <fullName evidence="2">Uncharacterized protein</fullName>
    </submittedName>
</protein>
<feature type="compositionally biased region" description="Polar residues" evidence="1">
    <location>
        <begin position="85"/>
        <end position="101"/>
    </location>
</feature>
<feature type="region of interest" description="Disordered" evidence="1">
    <location>
        <begin position="85"/>
        <end position="119"/>
    </location>
</feature>
<sequence length="119" mass="12831">MSIENAVPSSRRGVRVGNLEVEWCASRAELVSVILHSWQKEGEQLASHKAYRKKERTAAAARGAMARHWDRCLSRPVGPILNVRQSPNPTVGAGSQPNIVSSGHPEGGTRGSGSLGFFE</sequence>